<accession>A0A9J6C941</accession>
<dbReference type="InterPro" id="IPR008428">
    <property type="entry name" value="Chond_GalNAc"/>
</dbReference>
<comment type="similarity">
    <text evidence="2 9">Belongs to the chondroitin N-acetylgalactosaminyltransferase family.</text>
</comment>
<comment type="caution">
    <text evidence="13">The sequence shown here is derived from an EMBL/GenBank/DDBJ whole genome shotgun (WGS) entry which is preliminary data.</text>
</comment>
<dbReference type="Proteomes" id="UP001107558">
    <property type="component" value="Chromosome 2"/>
</dbReference>
<sequence length="625" mass="71344">MGITILARMLLLISSVTLISLLALSKCGLSGALDNGIDDGIAHPIKSALRNDEQHALLMEQREEENQQEIAKLKAEIKNLKLELFQLRNNPILSDQILSLNQNASTSSMMIQQQQSAAASYQLDCTNYIRRQVGQAEILHGMPMNNEYEIIPFNHFTFSRVYPIELGLGKRVVEKPIGYKRKDLLDALNRGLDSLNKNATLLNQRYTLDDFIEGIYRNDPTTGTQYELYFRTKEICNKTSNPSPSSSSHHNDHGTTKIIVMRPFAPLQTVQIEKFPKTAEKEIIHIILPLSGRISTFQGFMDKFVKIALKNDRRVQLTVVYFGEEGLSEARQIMKRIVAQKSSYSSNLKLLALNETFSRAKGLRVGAEQIWNEDKSRGKNNKDVLLFMCDVDIVFSAKFLDRCRWNTKPNRKVYYPVVFSLYNPHVVYTLQGKEMPSETDQLVISRDTGFWRDFGYGMTCQFRSDFLKVRGFDEESVGWGYEDVMLYRKYVRSNIKVIRASDPGIFHLYHSKVCSGSQNGQKMSADQYRACIRSRALNEASHPQLGFLAFHDELILNNNQTELNQNSNNNTNNNNKNSNSSSNSVYELRSTRKHISNKQQQQKQHTTKNTRVKVPSSTTTTKKAT</sequence>
<dbReference type="InterPro" id="IPR029044">
    <property type="entry name" value="Nucleotide-diphossugar_trans"/>
</dbReference>
<organism evidence="13 14">
    <name type="scientific">Polypedilum vanderplanki</name>
    <name type="common">Sleeping chironomid midge</name>
    <dbReference type="NCBI Taxonomy" id="319348"/>
    <lineage>
        <taxon>Eukaryota</taxon>
        <taxon>Metazoa</taxon>
        <taxon>Ecdysozoa</taxon>
        <taxon>Arthropoda</taxon>
        <taxon>Hexapoda</taxon>
        <taxon>Insecta</taxon>
        <taxon>Pterygota</taxon>
        <taxon>Neoptera</taxon>
        <taxon>Endopterygota</taxon>
        <taxon>Diptera</taxon>
        <taxon>Nematocera</taxon>
        <taxon>Chironomoidea</taxon>
        <taxon>Chironomidae</taxon>
        <taxon>Chironominae</taxon>
        <taxon>Polypedilum</taxon>
        <taxon>Polypedilum</taxon>
    </lineage>
</organism>
<keyword evidence="3 9" id="KW-0808">Transferase</keyword>
<evidence type="ECO:0000256" key="4">
    <source>
        <dbReference type="ARBA" id="ARBA00022692"/>
    </source>
</evidence>
<evidence type="ECO:0000256" key="12">
    <source>
        <dbReference type="SAM" id="SignalP"/>
    </source>
</evidence>
<dbReference type="GO" id="GO:0032580">
    <property type="term" value="C:Golgi cisterna membrane"/>
    <property type="evidence" value="ECO:0007669"/>
    <property type="project" value="UniProtKB-SubCell"/>
</dbReference>
<keyword evidence="7 9" id="KW-0333">Golgi apparatus</keyword>
<evidence type="ECO:0000256" key="8">
    <source>
        <dbReference type="ARBA" id="ARBA00023136"/>
    </source>
</evidence>
<evidence type="ECO:0000313" key="13">
    <source>
        <dbReference type="EMBL" id="KAG5678392.1"/>
    </source>
</evidence>
<evidence type="ECO:0000256" key="11">
    <source>
        <dbReference type="SAM" id="MobiDB-lite"/>
    </source>
</evidence>
<dbReference type="InterPro" id="IPR051227">
    <property type="entry name" value="CS_glycosyltransferase"/>
</dbReference>
<dbReference type="GO" id="GO:0047238">
    <property type="term" value="F:glucuronosyl-N-acetylgalactosaminyl-proteoglycan 4-beta-N-acetylgalactosaminyltransferase activity"/>
    <property type="evidence" value="ECO:0007669"/>
    <property type="project" value="TreeGrafter"/>
</dbReference>
<dbReference type="Pfam" id="PF05679">
    <property type="entry name" value="CHGN"/>
    <property type="match status" value="1"/>
</dbReference>
<evidence type="ECO:0000256" key="1">
    <source>
        <dbReference type="ARBA" id="ARBA00004447"/>
    </source>
</evidence>
<keyword evidence="10" id="KW-0175">Coiled coil</keyword>
<name>A0A9J6C941_POLVA</name>
<evidence type="ECO:0000256" key="9">
    <source>
        <dbReference type="RuleBase" id="RU364016"/>
    </source>
</evidence>
<dbReference type="SUPFAM" id="SSF53448">
    <property type="entry name" value="Nucleotide-diphospho-sugar transferases"/>
    <property type="match status" value="1"/>
</dbReference>
<feature type="signal peptide" evidence="12">
    <location>
        <begin position="1"/>
        <end position="32"/>
    </location>
</feature>
<feature type="chain" id="PRO_5039952162" description="Hexosyltransferase" evidence="12">
    <location>
        <begin position="33"/>
        <end position="625"/>
    </location>
</feature>
<dbReference type="AlphaFoldDB" id="A0A9J6C941"/>
<keyword evidence="6" id="KW-1133">Transmembrane helix</keyword>
<comment type="subcellular location">
    <subcellularLocation>
        <location evidence="1 9">Golgi apparatus</location>
        <location evidence="1 9">Golgi stack membrane</location>
        <topology evidence="1 9">Single-pass type II membrane protein</topology>
    </subcellularLocation>
</comment>
<dbReference type="Gene3D" id="3.90.550.10">
    <property type="entry name" value="Spore Coat Polysaccharide Biosynthesis Protein SpsA, Chain A"/>
    <property type="match status" value="1"/>
</dbReference>
<keyword evidence="12" id="KW-0732">Signal</keyword>
<evidence type="ECO:0000256" key="7">
    <source>
        <dbReference type="ARBA" id="ARBA00023034"/>
    </source>
</evidence>
<evidence type="ECO:0000256" key="2">
    <source>
        <dbReference type="ARBA" id="ARBA00009239"/>
    </source>
</evidence>
<dbReference type="EC" id="2.4.1.-" evidence="9"/>
<evidence type="ECO:0000256" key="6">
    <source>
        <dbReference type="ARBA" id="ARBA00022989"/>
    </source>
</evidence>
<reference evidence="13" key="1">
    <citation type="submission" date="2021-03" db="EMBL/GenBank/DDBJ databases">
        <title>Chromosome level genome of the anhydrobiotic midge Polypedilum vanderplanki.</title>
        <authorList>
            <person name="Yoshida Y."/>
            <person name="Kikawada T."/>
            <person name="Gusev O."/>
        </authorList>
    </citation>
    <scope>NUCLEOTIDE SEQUENCE</scope>
    <source>
        <strain evidence="13">NIAS01</strain>
        <tissue evidence="13">Whole body or cell culture</tissue>
    </source>
</reference>
<dbReference type="OrthoDB" id="431432at2759"/>
<evidence type="ECO:0000256" key="10">
    <source>
        <dbReference type="SAM" id="Coils"/>
    </source>
</evidence>
<keyword evidence="8" id="KW-0472">Membrane</keyword>
<feature type="coiled-coil region" evidence="10">
    <location>
        <begin position="56"/>
        <end position="90"/>
    </location>
</feature>
<dbReference type="EMBL" id="JADBJN010000002">
    <property type="protein sequence ID" value="KAG5678392.1"/>
    <property type="molecule type" value="Genomic_DNA"/>
</dbReference>
<dbReference type="PANTHER" id="PTHR12369:SF45">
    <property type="entry name" value="HEXOSYLTRANSFERASE"/>
    <property type="match status" value="1"/>
</dbReference>
<feature type="region of interest" description="Disordered" evidence="11">
    <location>
        <begin position="562"/>
        <end position="625"/>
    </location>
</feature>
<evidence type="ECO:0000313" key="14">
    <source>
        <dbReference type="Proteomes" id="UP001107558"/>
    </source>
</evidence>
<gene>
    <name evidence="13" type="ORF">PVAND_008070</name>
</gene>
<feature type="compositionally biased region" description="Low complexity" evidence="11">
    <location>
        <begin position="562"/>
        <end position="584"/>
    </location>
</feature>
<evidence type="ECO:0000256" key="5">
    <source>
        <dbReference type="ARBA" id="ARBA00022968"/>
    </source>
</evidence>
<keyword evidence="14" id="KW-1185">Reference proteome</keyword>
<proteinExistence type="inferred from homology"/>
<evidence type="ECO:0000256" key="3">
    <source>
        <dbReference type="ARBA" id="ARBA00022679"/>
    </source>
</evidence>
<protein>
    <recommendedName>
        <fullName evidence="9">Hexosyltransferase</fullName>
        <ecNumber evidence="9">2.4.1.-</ecNumber>
    </recommendedName>
</protein>
<dbReference type="PANTHER" id="PTHR12369">
    <property type="entry name" value="CHONDROITIN SYNTHASE"/>
    <property type="match status" value="1"/>
</dbReference>
<feature type="compositionally biased region" description="Low complexity" evidence="11">
    <location>
        <begin position="616"/>
        <end position="625"/>
    </location>
</feature>
<keyword evidence="5 9" id="KW-0735">Signal-anchor</keyword>
<keyword evidence="4" id="KW-0812">Transmembrane</keyword>